<dbReference type="Pfam" id="PF00895">
    <property type="entry name" value="ATP-synt_8"/>
    <property type="match status" value="1"/>
</dbReference>
<evidence type="ECO:0000256" key="4">
    <source>
        <dbReference type="ARBA" id="ARBA00022448"/>
    </source>
</evidence>
<organism evidence="14">
    <name type="scientific">Canthon aequinoctialis</name>
    <dbReference type="NCBI Taxonomy" id="767846"/>
    <lineage>
        <taxon>Eukaryota</taxon>
        <taxon>Metazoa</taxon>
        <taxon>Ecdysozoa</taxon>
        <taxon>Arthropoda</taxon>
        <taxon>Hexapoda</taxon>
        <taxon>Insecta</taxon>
        <taxon>Pterygota</taxon>
        <taxon>Neoptera</taxon>
        <taxon>Endopterygota</taxon>
        <taxon>Coleoptera</taxon>
        <taxon>Polyphaga</taxon>
        <taxon>Scarabaeiformia</taxon>
        <taxon>Scarabaeidae</taxon>
        <taxon>Scarabaeinae</taxon>
        <taxon>Deltochilini</taxon>
        <taxon>Canthon</taxon>
    </lineage>
</organism>
<evidence type="ECO:0000256" key="1">
    <source>
        <dbReference type="ARBA" id="ARBA00004304"/>
    </source>
</evidence>
<proteinExistence type="inferred from homology"/>
<sequence length="51" mass="6578">MPQMAPLSWLMLFFYFCMIFFIFNAVNYYMFNYKINSYTYKKKDFKINWKW</sequence>
<evidence type="ECO:0000256" key="7">
    <source>
        <dbReference type="ARBA" id="ARBA00022781"/>
    </source>
</evidence>
<gene>
    <name evidence="14" type="primary">atp8</name>
</gene>
<keyword evidence="4 12" id="KW-0813">Transport</keyword>
<evidence type="ECO:0000256" key="11">
    <source>
        <dbReference type="ARBA" id="ARBA00023136"/>
    </source>
</evidence>
<keyword evidence="11 13" id="KW-0472">Membrane</keyword>
<keyword evidence="6 12" id="KW-0812">Transmembrane</keyword>
<evidence type="ECO:0000256" key="9">
    <source>
        <dbReference type="ARBA" id="ARBA00023065"/>
    </source>
</evidence>
<dbReference type="EMBL" id="MG193519">
    <property type="protein sequence ID" value="AXS66495.1"/>
    <property type="molecule type" value="Genomic_DNA"/>
</dbReference>
<reference evidence="14" key="1">
    <citation type="journal article" date="2018" name="J. ISSAAS">
        <title>The contribution of mitochondrial metagenomics to large-scale data mining and phylogenetic analysis of Coleoptera.</title>
        <authorList>
            <person name="Miller K."/>
            <person name="Linard B."/>
            <person name="Motyka M."/>
            <person name="Bocek M."/>
            <person name="Vogler A.P."/>
        </authorList>
    </citation>
    <scope>NUCLEOTIDE SEQUENCE</scope>
</reference>
<dbReference type="AlphaFoldDB" id="A0A346RK98"/>
<keyword evidence="5 12" id="KW-0138">CF(0)</keyword>
<feature type="transmembrane region" description="Helical" evidence="13">
    <location>
        <begin position="12"/>
        <end position="31"/>
    </location>
</feature>
<evidence type="ECO:0000256" key="8">
    <source>
        <dbReference type="ARBA" id="ARBA00022989"/>
    </source>
</evidence>
<evidence type="ECO:0000256" key="12">
    <source>
        <dbReference type="RuleBase" id="RU003661"/>
    </source>
</evidence>
<comment type="subunit">
    <text evidence="3">F-type ATPases have 2 components, CF(1) - the catalytic core - and CF(0) - the membrane proton channel.</text>
</comment>
<evidence type="ECO:0000313" key="14">
    <source>
        <dbReference type="EMBL" id="AXS66495.1"/>
    </source>
</evidence>
<evidence type="ECO:0000256" key="3">
    <source>
        <dbReference type="ARBA" id="ARBA00011291"/>
    </source>
</evidence>
<dbReference type="GO" id="GO:0015078">
    <property type="term" value="F:proton transmembrane transporter activity"/>
    <property type="evidence" value="ECO:0007669"/>
    <property type="project" value="InterPro"/>
</dbReference>
<evidence type="ECO:0000256" key="6">
    <source>
        <dbReference type="ARBA" id="ARBA00022692"/>
    </source>
</evidence>
<evidence type="ECO:0000256" key="10">
    <source>
        <dbReference type="ARBA" id="ARBA00023128"/>
    </source>
</evidence>
<keyword evidence="7 12" id="KW-0375">Hydrogen ion transport</keyword>
<dbReference type="GO" id="GO:0045259">
    <property type="term" value="C:proton-transporting ATP synthase complex"/>
    <property type="evidence" value="ECO:0007669"/>
    <property type="project" value="UniProtKB-KW"/>
</dbReference>
<keyword evidence="8 13" id="KW-1133">Transmembrane helix</keyword>
<dbReference type="InterPro" id="IPR001421">
    <property type="entry name" value="ATP8_metazoa"/>
</dbReference>
<comment type="subcellular location">
    <subcellularLocation>
        <location evidence="1 12">Mitochondrion membrane</location>
        <topology evidence="1 12">Single-pass membrane protein</topology>
    </subcellularLocation>
</comment>
<geneLocation type="mitochondrion" evidence="14"/>
<accession>A0A346RK98</accession>
<comment type="similarity">
    <text evidence="2 12">Belongs to the ATPase protein 8 family.</text>
</comment>
<name>A0A346RK98_9SCAR</name>
<protein>
    <recommendedName>
        <fullName evidence="12">ATP synthase complex subunit 8</fullName>
    </recommendedName>
</protein>
<dbReference type="GO" id="GO:0031966">
    <property type="term" value="C:mitochondrial membrane"/>
    <property type="evidence" value="ECO:0007669"/>
    <property type="project" value="UniProtKB-SubCell"/>
</dbReference>
<dbReference type="GO" id="GO:0015986">
    <property type="term" value="P:proton motive force-driven ATP synthesis"/>
    <property type="evidence" value="ECO:0007669"/>
    <property type="project" value="InterPro"/>
</dbReference>
<evidence type="ECO:0000256" key="2">
    <source>
        <dbReference type="ARBA" id="ARBA00008892"/>
    </source>
</evidence>
<keyword evidence="9 12" id="KW-0406">Ion transport</keyword>
<evidence type="ECO:0000256" key="13">
    <source>
        <dbReference type="SAM" id="Phobius"/>
    </source>
</evidence>
<keyword evidence="10 12" id="KW-0496">Mitochondrion</keyword>
<evidence type="ECO:0000256" key="5">
    <source>
        <dbReference type="ARBA" id="ARBA00022547"/>
    </source>
</evidence>